<dbReference type="InterPro" id="IPR023213">
    <property type="entry name" value="CAT-like_dom_sf"/>
</dbReference>
<name>A0A8E2JJ37_9PEZI</name>
<evidence type="ECO:0000256" key="4">
    <source>
        <dbReference type="ARBA" id="ARBA00023315"/>
    </source>
</evidence>
<dbReference type="PANTHER" id="PTHR31896:SF69">
    <property type="entry name" value="FAMILY REGULATORY PROTEIN, PUTATIVE (AFU_ORTHOLOGUE AFUA_3G14730)-RELATED"/>
    <property type="match status" value="1"/>
</dbReference>
<keyword evidence="6" id="KW-1185">Reference proteome</keyword>
<evidence type="ECO:0000313" key="6">
    <source>
        <dbReference type="Proteomes" id="UP000250266"/>
    </source>
</evidence>
<comment type="similarity">
    <text evidence="2">Belongs to the plant acyltransferase family.</text>
</comment>
<gene>
    <name evidence="5" type="ORF">K432DRAFT_461275</name>
</gene>
<comment type="pathway">
    <text evidence="1">Secondary metabolite biosynthesis.</text>
</comment>
<protein>
    <submittedName>
        <fullName evidence="5">Uncharacterized protein</fullName>
    </submittedName>
</protein>
<dbReference type="GO" id="GO:0016746">
    <property type="term" value="F:acyltransferase activity"/>
    <property type="evidence" value="ECO:0007669"/>
    <property type="project" value="UniProtKB-KW"/>
</dbReference>
<dbReference type="EMBL" id="KV744838">
    <property type="protein sequence ID" value="OCK84404.1"/>
    <property type="molecule type" value="Genomic_DNA"/>
</dbReference>
<evidence type="ECO:0000256" key="2">
    <source>
        <dbReference type="ARBA" id="ARBA00009861"/>
    </source>
</evidence>
<evidence type="ECO:0000256" key="3">
    <source>
        <dbReference type="ARBA" id="ARBA00022679"/>
    </source>
</evidence>
<dbReference type="Gene3D" id="3.30.559.10">
    <property type="entry name" value="Chloramphenicol acetyltransferase-like domain"/>
    <property type="match status" value="1"/>
</dbReference>
<dbReference type="Proteomes" id="UP000250266">
    <property type="component" value="Unassembled WGS sequence"/>
</dbReference>
<keyword evidence="4" id="KW-0012">Acyltransferase</keyword>
<dbReference type="PANTHER" id="PTHR31896">
    <property type="entry name" value="FAMILY REGULATORY PROTEIN, PUTATIVE (AFU_ORTHOLOGUE AFUA_3G14730)-RELATED"/>
    <property type="match status" value="1"/>
</dbReference>
<dbReference type="OrthoDB" id="21502at2759"/>
<dbReference type="Pfam" id="PF02458">
    <property type="entry name" value="Transferase"/>
    <property type="match status" value="1"/>
</dbReference>
<reference evidence="5 6" key="1">
    <citation type="journal article" date="2016" name="Nat. Commun.">
        <title>Ectomycorrhizal ecology is imprinted in the genome of the dominant symbiotic fungus Cenococcum geophilum.</title>
        <authorList>
            <consortium name="DOE Joint Genome Institute"/>
            <person name="Peter M."/>
            <person name="Kohler A."/>
            <person name="Ohm R.A."/>
            <person name="Kuo A."/>
            <person name="Krutzmann J."/>
            <person name="Morin E."/>
            <person name="Arend M."/>
            <person name="Barry K.W."/>
            <person name="Binder M."/>
            <person name="Choi C."/>
            <person name="Clum A."/>
            <person name="Copeland A."/>
            <person name="Grisel N."/>
            <person name="Haridas S."/>
            <person name="Kipfer T."/>
            <person name="LaButti K."/>
            <person name="Lindquist E."/>
            <person name="Lipzen A."/>
            <person name="Maire R."/>
            <person name="Meier B."/>
            <person name="Mihaltcheva S."/>
            <person name="Molinier V."/>
            <person name="Murat C."/>
            <person name="Poggeler S."/>
            <person name="Quandt C.A."/>
            <person name="Sperisen C."/>
            <person name="Tritt A."/>
            <person name="Tisserant E."/>
            <person name="Crous P.W."/>
            <person name="Henrissat B."/>
            <person name="Nehls U."/>
            <person name="Egli S."/>
            <person name="Spatafora J.W."/>
            <person name="Grigoriev I.V."/>
            <person name="Martin F.M."/>
        </authorList>
    </citation>
    <scope>NUCLEOTIDE SEQUENCE [LARGE SCALE GENOMIC DNA]</scope>
    <source>
        <strain evidence="5 6">CBS 459.81</strain>
    </source>
</reference>
<proteinExistence type="inferred from homology"/>
<sequence>MRRPDTPKYINGWLYSDAPQLSVHITSFEDATLVSVSRLHSFIDALGRKALFDVWELVLEGREDEVPPLHGFDEDPLTNLETSLVEPYILTGRQLRGLSTISFAVRYIFELLSWRKEEARMVCLPSRYLKDMRKTALEELSGQELGDAKSFVSEGVIICAWWTRVAIHHLPQTSNRTVCIMNAVGLRALLSKDLLPPNRAYISNALHGVYVLIPVSDVLTEPLSAVGSKIRQSTVEQGTRDQVEAFAVLTQKVCPVVGDSTTQMIVFSNHTKAGMFRVDFSAAAVKQGLPVEKRASALGQPSYINIDGYFNSEAFSGGNSFPIVERDAVGNYWPSGSMRASLWPLIEKFLVAVE</sequence>
<dbReference type="AlphaFoldDB" id="A0A8E2JJ37"/>
<keyword evidence="3" id="KW-0808">Transferase</keyword>
<evidence type="ECO:0000256" key="1">
    <source>
        <dbReference type="ARBA" id="ARBA00005179"/>
    </source>
</evidence>
<organism evidence="5 6">
    <name type="scientific">Lepidopterella palustris CBS 459.81</name>
    <dbReference type="NCBI Taxonomy" id="1314670"/>
    <lineage>
        <taxon>Eukaryota</taxon>
        <taxon>Fungi</taxon>
        <taxon>Dikarya</taxon>
        <taxon>Ascomycota</taxon>
        <taxon>Pezizomycotina</taxon>
        <taxon>Dothideomycetes</taxon>
        <taxon>Pleosporomycetidae</taxon>
        <taxon>Mytilinidiales</taxon>
        <taxon>Argynnaceae</taxon>
        <taxon>Lepidopterella</taxon>
    </lineage>
</organism>
<evidence type="ECO:0000313" key="5">
    <source>
        <dbReference type="EMBL" id="OCK84404.1"/>
    </source>
</evidence>
<dbReference type="InterPro" id="IPR051283">
    <property type="entry name" value="Sec_Metabolite_Acyltrans"/>
</dbReference>
<accession>A0A8E2JJ37</accession>